<evidence type="ECO:0000259" key="10">
    <source>
        <dbReference type="Pfam" id="PF02665"/>
    </source>
</evidence>
<feature type="transmembrane region" description="Helical" evidence="9">
    <location>
        <begin position="179"/>
        <end position="204"/>
    </location>
</feature>
<dbReference type="OrthoDB" id="9788113at2"/>
<keyword evidence="4 9" id="KW-0812">Transmembrane</keyword>
<dbReference type="GO" id="GO:0019645">
    <property type="term" value="P:anaerobic electron transport chain"/>
    <property type="evidence" value="ECO:0007669"/>
    <property type="project" value="TreeGrafter"/>
</dbReference>
<sequence>MLDTLLLVVIPYICIAVMLTGIFMNMFSSKLRISAPATGFFENKTQLWSSVLWHYGILTVLTGHVLGAVFPGFVKSLSGSYKAMTILETLALAAGLSALTGVAVFIFRRVAEKTVSANSRPADYAVLLVLGVQIVLGLTIALKYRWGISWYASNLSGYLHDIFTLNPSAAKAAGMPPLVMAHIVGGFVLLAILPFTRLMHLLYVPVGYLFRKPQILLYYDKDK</sequence>
<dbReference type="InterPro" id="IPR023234">
    <property type="entry name" value="NarG-like_domain"/>
</dbReference>
<keyword evidence="5" id="KW-0249">Electron transport</keyword>
<accession>A0A4V2PRS0</accession>
<dbReference type="SUPFAM" id="SSF103501">
    <property type="entry name" value="Respiratory nitrate reductase 1 gamma chain"/>
    <property type="match status" value="1"/>
</dbReference>
<organism evidence="11 12">
    <name type="scientific">Seleniivibrio woodruffii</name>
    <dbReference type="NCBI Taxonomy" id="1078050"/>
    <lineage>
        <taxon>Bacteria</taxon>
        <taxon>Pseudomonadati</taxon>
        <taxon>Deferribacterota</taxon>
        <taxon>Deferribacteres</taxon>
        <taxon>Deferribacterales</taxon>
        <taxon>Geovibrionaceae</taxon>
        <taxon>Seleniivibrio</taxon>
    </lineage>
</organism>
<evidence type="ECO:0000256" key="8">
    <source>
        <dbReference type="ARBA" id="ARBA00023136"/>
    </source>
</evidence>
<keyword evidence="12" id="KW-1185">Reference proteome</keyword>
<comment type="subcellular location">
    <subcellularLocation>
        <location evidence="1">Cell membrane</location>
        <topology evidence="1">Multi-pass membrane protein</topology>
    </subcellularLocation>
</comment>
<dbReference type="EMBL" id="SMGG01000005">
    <property type="protein sequence ID" value="TCK59901.1"/>
    <property type="molecule type" value="Genomic_DNA"/>
</dbReference>
<keyword evidence="2" id="KW-0813">Transport</keyword>
<dbReference type="AlphaFoldDB" id="A0A4V2PRS0"/>
<dbReference type="GO" id="GO:0005886">
    <property type="term" value="C:plasma membrane"/>
    <property type="evidence" value="ECO:0007669"/>
    <property type="project" value="UniProtKB-SubCell"/>
</dbReference>
<dbReference type="PANTHER" id="PTHR30598">
    <property type="entry name" value="NITRATE REDUCTASE PRIVATE CHAPERONE, REDOX ENZYME MATURATION PROTEIN REMP FAMILY"/>
    <property type="match status" value="1"/>
</dbReference>
<keyword evidence="3" id="KW-1003">Cell membrane</keyword>
<protein>
    <submittedName>
        <fullName evidence="11">Respiratory nitrate reductase gamma subunit</fullName>
    </submittedName>
</protein>
<keyword evidence="7" id="KW-0560">Oxidoreductase</keyword>
<dbReference type="PANTHER" id="PTHR30598:SF3">
    <property type="entry name" value="RESPIRATORY NITRATE REDUCTASE 1 GAMMA CHAIN"/>
    <property type="match status" value="1"/>
</dbReference>
<evidence type="ECO:0000256" key="9">
    <source>
        <dbReference type="SAM" id="Phobius"/>
    </source>
</evidence>
<dbReference type="RefSeq" id="WP_132874053.1">
    <property type="nucleotide sequence ID" value="NZ_SMGG01000005.1"/>
</dbReference>
<feature type="transmembrane region" description="Helical" evidence="9">
    <location>
        <begin position="6"/>
        <end position="27"/>
    </location>
</feature>
<dbReference type="GO" id="GO:0020037">
    <property type="term" value="F:heme binding"/>
    <property type="evidence" value="ECO:0007669"/>
    <property type="project" value="TreeGrafter"/>
</dbReference>
<dbReference type="GO" id="GO:0009055">
    <property type="term" value="F:electron transfer activity"/>
    <property type="evidence" value="ECO:0007669"/>
    <property type="project" value="TreeGrafter"/>
</dbReference>
<comment type="caution">
    <text evidence="11">The sequence shown here is derived from an EMBL/GenBank/DDBJ whole genome shotgun (WGS) entry which is preliminary data.</text>
</comment>
<gene>
    <name evidence="11" type="ORF">C8D98_2068</name>
</gene>
<keyword evidence="6 9" id="KW-1133">Transmembrane helix</keyword>
<evidence type="ECO:0000313" key="11">
    <source>
        <dbReference type="EMBL" id="TCK59901.1"/>
    </source>
</evidence>
<feature type="transmembrane region" description="Helical" evidence="9">
    <location>
        <begin position="122"/>
        <end position="142"/>
    </location>
</feature>
<dbReference type="GO" id="GO:0008940">
    <property type="term" value="F:nitrate reductase activity"/>
    <property type="evidence" value="ECO:0007669"/>
    <property type="project" value="TreeGrafter"/>
</dbReference>
<dbReference type="Proteomes" id="UP000294614">
    <property type="component" value="Unassembled WGS sequence"/>
</dbReference>
<evidence type="ECO:0000256" key="7">
    <source>
        <dbReference type="ARBA" id="ARBA00023002"/>
    </source>
</evidence>
<dbReference type="InterPro" id="IPR036197">
    <property type="entry name" value="NarG-like_sf"/>
</dbReference>
<evidence type="ECO:0000256" key="5">
    <source>
        <dbReference type="ARBA" id="ARBA00022982"/>
    </source>
</evidence>
<feature type="transmembrane region" description="Helical" evidence="9">
    <location>
        <begin position="47"/>
        <end position="70"/>
    </location>
</feature>
<evidence type="ECO:0000313" key="12">
    <source>
        <dbReference type="Proteomes" id="UP000294614"/>
    </source>
</evidence>
<proteinExistence type="predicted"/>
<dbReference type="Gene3D" id="1.20.950.20">
    <property type="entry name" value="Transmembrane di-heme cytochromes, Chain C"/>
    <property type="match status" value="1"/>
</dbReference>
<reference evidence="11 12" key="1">
    <citation type="submission" date="2019-03" db="EMBL/GenBank/DDBJ databases">
        <title>Genomic Encyclopedia of Type Strains, Phase IV (KMG-IV): sequencing the most valuable type-strain genomes for metagenomic binning, comparative biology and taxonomic classification.</title>
        <authorList>
            <person name="Goeker M."/>
        </authorList>
    </citation>
    <scope>NUCLEOTIDE SEQUENCE [LARGE SCALE GENOMIC DNA]</scope>
    <source>
        <strain evidence="11 12">DSM 24984</strain>
    </source>
</reference>
<evidence type="ECO:0000256" key="1">
    <source>
        <dbReference type="ARBA" id="ARBA00004651"/>
    </source>
</evidence>
<evidence type="ECO:0000256" key="6">
    <source>
        <dbReference type="ARBA" id="ARBA00022989"/>
    </source>
</evidence>
<evidence type="ECO:0000256" key="4">
    <source>
        <dbReference type="ARBA" id="ARBA00022692"/>
    </source>
</evidence>
<evidence type="ECO:0000256" key="2">
    <source>
        <dbReference type="ARBA" id="ARBA00022448"/>
    </source>
</evidence>
<name>A0A4V2PRS0_9BACT</name>
<evidence type="ECO:0000256" key="3">
    <source>
        <dbReference type="ARBA" id="ARBA00022475"/>
    </source>
</evidence>
<feature type="transmembrane region" description="Helical" evidence="9">
    <location>
        <begin position="90"/>
        <end position="110"/>
    </location>
</feature>
<dbReference type="Pfam" id="PF02665">
    <property type="entry name" value="Nitrate_red_gam"/>
    <property type="match status" value="1"/>
</dbReference>
<feature type="domain" description="NarG-like" evidence="10">
    <location>
        <begin position="3"/>
        <end position="216"/>
    </location>
</feature>
<keyword evidence="8 9" id="KW-0472">Membrane</keyword>
<dbReference type="InterPro" id="IPR051936">
    <property type="entry name" value="Heme-iron_electron_transfer"/>
</dbReference>